<feature type="compositionally biased region" description="Polar residues" evidence="1">
    <location>
        <begin position="9"/>
        <end position="26"/>
    </location>
</feature>
<feature type="region of interest" description="Disordered" evidence="1">
    <location>
        <begin position="1"/>
        <end position="51"/>
    </location>
</feature>
<sequence length="51" mass="5261">MAEEDPMMNKSSGSLCESSFMISPPSTGRMLLSPGSSLQGRERALSGSGAP</sequence>
<keyword evidence="3" id="KW-1185">Reference proteome</keyword>
<evidence type="ECO:0000313" key="2">
    <source>
        <dbReference type="EMBL" id="VDN23614.1"/>
    </source>
</evidence>
<dbReference type="EMBL" id="UYRU01073586">
    <property type="protein sequence ID" value="VDN23614.1"/>
    <property type="molecule type" value="Genomic_DNA"/>
</dbReference>
<accession>A0A3P7M2T6</accession>
<organism evidence="2 3">
    <name type="scientific">Dibothriocephalus latus</name>
    <name type="common">Fish tapeworm</name>
    <name type="synonym">Diphyllobothrium latum</name>
    <dbReference type="NCBI Taxonomy" id="60516"/>
    <lineage>
        <taxon>Eukaryota</taxon>
        <taxon>Metazoa</taxon>
        <taxon>Spiralia</taxon>
        <taxon>Lophotrochozoa</taxon>
        <taxon>Platyhelminthes</taxon>
        <taxon>Cestoda</taxon>
        <taxon>Eucestoda</taxon>
        <taxon>Diphyllobothriidea</taxon>
        <taxon>Diphyllobothriidae</taxon>
        <taxon>Dibothriocephalus</taxon>
    </lineage>
</organism>
<dbReference type="AlphaFoldDB" id="A0A3P7M2T6"/>
<protein>
    <submittedName>
        <fullName evidence="2">Uncharacterized protein</fullName>
    </submittedName>
</protein>
<dbReference type="Proteomes" id="UP000281553">
    <property type="component" value="Unassembled WGS sequence"/>
</dbReference>
<proteinExistence type="predicted"/>
<feature type="non-terminal residue" evidence="2">
    <location>
        <position position="51"/>
    </location>
</feature>
<name>A0A3P7M2T6_DIBLA</name>
<reference evidence="2 3" key="1">
    <citation type="submission" date="2018-11" db="EMBL/GenBank/DDBJ databases">
        <authorList>
            <consortium name="Pathogen Informatics"/>
        </authorList>
    </citation>
    <scope>NUCLEOTIDE SEQUENCE [LARGE SCALE GENOMIC DNA]</scope>
</reference>
<gene>
    <name evidence="2" type="ORF">DILT_LOCUS14287</name>
</gene>
<evidence type="ECO:0000313" key="3">
    <source>
        <dbReference type="Proteomes" id="UP000281553"/>
    </source>
</evidence>
<evidence type="ECO:0000256" key="1">
    <source>
        <dbReference type="SAM" id="MobiDB-lite"/>
    </source>
</evidence>